<dbReference type="PANTHER" id="PTHR23514">
    <property type="entry name" value="BYPASS OF STOP CODON PROTEIN 6"/>
    <property type="match status" value="1"/>
</dbReference>
<proteinExistence type="inferred from homology"/>
<keyword evidence="11" id="KW-1185">Reference proteome</keyword>
<dbReference type="PROSITE" id="PS50850">
    <property type="entry name" value="MFS"/>
    <property type="match status" value="1"/>
</dbReference>
<feature type="transmembrane region" description="Helical" evidence="8">
    <location>
        <begin position="336"/>
        <end position="361"/>
    </location>
</feature>
<dbReference type="PANTHER" id="PTHR23514:SF3">
    <property type="entry name" value="BYPASS OF STOP CODON PROTEIN 6"/>
    <property type="match status" value="1"/>
</dbReference>
<dbReference type="InterPro" id="IPR036259">
    <property type="entry name" value="MFS_trans_sf"/>
</dbReference>
<dbReference type="EMBL" id="CP076023">
    <property type="protein sequence ID" value="QWC14770.1"/>
    <property type="molecule type" value="Genomic_DNA"/>
</dbReference>
<feature type="domain" description="Major facilitator superfamily (MFS) profile" evidence="9">
    <location>
        <begin position="21"/>
        <end position="423"/>
    </location>
</feature>
<dbReference type="Proteomes" id="UP000679335">
    <property type="component" value="Chromosome"/>
</dbReference>
<accession>A0ABX8GFU2</accession>
<feature type="transmembrane region" description="Helical" evidence="8">
    <location>
        <begin position="312"/>
        <end position="330"/>
    </location>
</feature>
<keyword evidence="3" id="KW-0813">Transport</keyword>
<reference evidence="10 11" key="1">
    <citation type="submission" date="2021-05" db="EMBL/GenBank/DDBJ databases">
        <title>Novel species in genus Cellulomonas.</title>
        <authorList>
            <person name="Zhang G."/>
        </authorList>
    </citation>
    <scope>NUCLEOTIDE SEQUENCE [LARGE SCALE GENOMIC DNA]</scope>
    <source>
        <strain evidence="11">zg-ZUI157</strain>
    </source>
</reference>
<feature type="transmembrane region" description="Helical" evidence="8">
    <location>
        <begin position="110"/>
        <end position="129"/>
    </location>
</feature>
<feature type="transmembrane region" description="Helical" evidence="8">
    <location>
        <begin position="177"/>
        <end position="196"/>
    </location>
</feature>
<dbReference type="InterPro" id="IPR020846">
    <property type="entry name" value="MFS_dom"/>
</dbReference>
<keyword evidence="5 8" id="KW-1133">Transmembrane helix</keyword>
<feature type="transmembrane region" description="Helical" evidence="8">
    <location>
        <begin position="280"/>
        <end position="300"/>
    </location>
</feature>
<dbReference type="InterPro" id="IPR051788">
    <property type="entry name" value="MFS_Transporter"/>
</dbReference>
<feature type="transmembrane region" description="Helical" evidence="8">
    <location>
        <begin position="398"/>
        <end position="419"/>
    </location>
</feature>
<evidence type="ECO:0000259" key="9">
    <source>
        <dbReference type="PROSITE" id="PS50850"/>
    </source>
</evidence>
<evidence type="ECO:0000256" key="3">
    <source>
        <dbReference type="ARBA" id="ARBA00022448"/>
    </source>
</evidence>
<keyword evidence="4 8" id="KW-0812">Transmembrane</keyword>
<feature type="compositionally biased region" description="Low complexity" evidence="7">
    <location>
        <begin position="206"/>
        <end position="222"/>
    </location>
</feature>
<organism evidence="10 11">
    <name type="scientific">Cellulomonas dongxiuzhuiae</name>
    <dbReference type="NCBI Taxonomy" id="2819979"/>
    <lineage>
        <taxon>Bacteria</taxon>
        <taxon>Bacillati</taxon>
        <taxon>Actinomycetota</taxon>
        <taxon>Actinomycetes</taxon>
        <taxon>Micrococcales</taxon>
        <taxon>Cellulomonadaceae</taxon>
        <taxon>Cellulomonas</taxon>
    </lineage>
</organism>
<evidence type="ECO:0000256" key="6">
    <source>
        <dbReference type="ARBA" id="ARBA00023136"/>
    </source>
</evidence>
<evidence type="ECO:0000256" key="1">
    <source>
        <dbReference type="ARBA" id="ARBA00004651"/>
    </source>
</evidence>
<dbReference type="SUPFAM" id="SSF103473">
    <property type="entry name" value="MFS general substrate transporter"/>
    <property type="match status" value="1"/>
</dbReference>
<evidence type="ECO:0000256" key="7">
    <source>
        <dbReference type="SAM" id="MobiDB-lite"/>
    </source>
</evidence>
<feature type="compositionally biased region" description="Basic and acidic residues" evidence="7">
    <location>
        <begin position="223"/>
        <end position="232"/>
    </location>
</feature>
<comment type="similarity">
    <text evidence="2">Belongs to the major facilitator superfamily.</text>
</comment>
<evidence type="ECO:0000256" key="4">
    <source>
        <dbReference type="ARBA" id="ARBA00022692"/>
    </source>
</evidence>
<dbReference type="Gene3D" id="1.20.1250.20">
    <property type="entry name" value="MFS general substrate transporter like domains"/>
    <property type="match status" value="1"/>
</dbReference>
<evidence type="ECO:0000313" key="11">
    <source>
        <dbReference type="Proteomes" id="UP000679335"/>
    </source>
</evidence>
<feature type="region of interest" description="Disordered" evidence="7">
    <location>
        <begin position="200"/>
        <end position="240"/>
    </location>
</feature>
<dbReference type="RefSeq" id="WP_208195276.1">
    <property type="nucleotide sequence ID" value="NZ_CP076023.1"/>
</dbReference>
<feature type="transmembrane region" description="Helical" evidence="8">
    <location>
        <begin position="23"/>
        <end position="40"/>
    </location>
</feature>
<evidence type="ECO:0000256" key="2">
    <source>
        <dbReference type="ARBA" id="ARBA00008335"/>
    </source>
</evidence>
<gene>
    <name evidence="10" type="ORF">KKR89_10360</name>
</gene>
<dbReference type="Pfam" id="PF07690">
    <property type="entry name" value="MFS_1"/>
    <property type="match status" value="1"/>
</dbReference>
<evidence type="ECO:0000256" key="8">
    <source>
        <dbReference type="SAM" id="Phobius"/>
    </source>
</evidence>
<sequence length="431" mass="42717">MPSASATVSSPARPRFVRDRPTVGLYTPFVVWGWLLYSFNPSVPLLADELGVTAAQAGLHGTAMAVGGLAAAPLTPRAVRLAGRRATIVAALVLVAAGVTGLLLGPTLPWTLAGMFVTALGGNVMIASTQVGIAQHTGPAASAAITEANGAGSSVGLIGPIAVGACVAAGWGWRPGVAVTVGLALVAALVVGRLPATPALPRSRSRAGQADASDAAPGSSAADRARVVEPVDRSGPGAPRVSRHAAPLFLAALVAATALENATTYWATDLVLARTDAGPGIATATTAGLVAGMSVMRFIVGPLSLRIHPAHLLAGSFAIAIAGWALLWTATDVGVALTGLVVAGFGYGAQYPLGVSLLLAVSRGHADRAQSHATLAGALAIGVAPFLLGALADAFGTHQAFLLVPVVAAAGVVVAVLGARAVRPPAHPDLG</sequence>
<feature type="transmembrane region" description="Helical" evidence="8">
    <location>
        <begin position="373"/>
        <end position="392"/>
    </location>
</feature>
<protein>
    <submittedName>
        <fullName evidence="10">MFS transporter</fullName>
    </submittedName>
</protein>
<feature type="transmembrane region" description="Helical" evidence="8">
    <location>
        <begin position="248"/>
        <end position="268"/>
    </location>
</feature>
<evidence type="ECO:0000313" key="10">
    <source>
        <dbReference type="EMBL" id="QWC14770.1"/>
    </source>
</evidence>
<name>A0ABX8GFU2_9CELL</name>
<feature type="transmembrane region" description="Helical" evidence="8">
    <location>
        <begin position="52"/>
        <end position="74"/>
    </location>
</feature>
<comment type="subcellular location">
    <subcellularLocation>
        <location evidence="1">Cell membrane</location>
        <topology evidence="1">Multi-pass membrane protein</topology>
    </subcellularLocation>
</comment>
<dbReference type="InterPro" id="IPR011701">
    <property type="entry name" value="MFS"/>
</dbReference>
<feature type="transmembrane region" description="Helical" evidence="8">
    <location>
        <begin position="150"/>
        <end position="171"/>
    </location>
</feature>
<evidence type="ECO:0000256" key="5">
    <source>
        <dbReference type="ARBA" id="ARBA00022989"/>
    </source>
</evidence>
<feature type="transmembrane region" description="Helical" evidence="8">
    <location>
        <begin position="86"/>
        <end position="104"/>
    </location>
</feature>
<keyword evidence="6 8" id="KW-0472">Membrane</keyword>